<protein>
    <submittedName>
        <fullName evidence="2">Uncharacterized protein</fullName>
    </submittedName>
</protein>
<comment type="caution">
    <text evidence="2">The sequence shown here is derived from an EMBL/GenBank/DDBJ whole genome shotgun (WGS) entry which is preliminary data.</text>
</comment>
<dbReference type="Proteomes" id="UP001054945">
    <property type="component" value="Unassembled WGS sequence"/>
</dbReference>
<organism evidence="2 3">
    <name type="scientific">Caerostris extrusa</name>
    <name type="common">Bark spider</name>
    <name type="synonym">Caerostris bankana</name>
    <dbReference type="NCBI Taxonomy" id="172846"/>
    <lineage>
        <taxon>Eukaryota</taxon>
        <taxon>Metazoa</taxon>
        <taxon>Ecdysozoa</taxon>
        <taxon>Arthropoda</taxon>
        <taxon>Chelicerata</taxon>
        <taxon>Arachnida</taxon>
        <taxon>Araneae</taxon>
        <taxon>Araneomorphae</taxon>
        <taxon>Entelegynae</taxon>
        <taxon>Araneoidea</taxon>
        <taxon>Araneidae</taxon>
        <taxon>Caerostris</taxon>
    </lineage>
</organism>
<sequence>MSRDSGWKNPMALHSAADYFELIFGSLLKFIIFYAIWGYTEQEFELSMYQANKRSYAFSDMVMYGRHLPVSFFCVFAALVAARHRALFHHAAIGSARLSFPKVDSELRVEGNLYEYRSCVNWKIFSGTAYCAQARACEHEKRRRL</sequence>
<name>A0AAV4M3D6_CAEEX</name>
<keyword evidence="1" id="KW-0472">Membrane</keyword>
<feature type="transmembrane region" description="Helical" evidence="1">
    <location>
        <begin position="20"/>
        <end position="39"/>
    </location>
</feature>
<dbReference type="EMBL" id="BPLR01019338">
    <property type="protein sequence ID" value="GIX66758.1"/>
    <property type="molecule type" value="Genomic_DNA"/>
</dbReference>
<gene>
    <name evidence="2" type="ORF">CEXT_258671</name>
</gene>
<dbReference type="AlphaFoldDB" id="A0AAV4M3D6"/>
<feature type="transmembrane region" description="Helical" evidence="1">
    <location>
        <begin position="64"/>
        <end position="82"/>
    </location>
</feature>
<keyword evidence="1" id="KW-1133">Transmembrane helix</keyword>
<evidence type="ECO:0000256" key="1">
    <source>
        <dbReference type="SAM" id="Phobius"/>
    </source>
</evidence>
<proteinExistence type="predicted"/>
<reference evidence="2 3" key="1">
    <citation type="submission" date="2021-06" db="EMBL/GenBank/DDBJ databases">
        <title>Caerostris extrusa draft genome.</title>
        <authorList>
            <person name="Kono N."/>
            <person name="Arakawa K."/>
        </authorList>
    </citation>
    <scope>NUCLEOTIDE SEQUENCE [LARGE SCALE GENOMIC DNA]</scope>
</reference>
<keyword evidence="1" id="KW-0812">Transmembrane</keyword>
<evidence type="ECO:0000313" key="2">
    <source>
        <dbReference type="EMBL" id="GIX66758.1"/>
    </source>
</evidence>
<accession>A0AAV4M3D6</accession>
<keyword evidence="3" id="KW-1185">Reference proteome</keyword>
<evidence type="ECO:0000313" key="3">
    <source>
        <dbReference type="Proteomes" id="UP001054945"/>
    </source>
</evidence>